<proteinExistence type="predicted"/>
<protein>
    <submittedName>
        <fullName evidence="2">Uncharacterized protein</fullName>
    </submittedName>
</protein>
<dbReference type="RefSeq" id="WP_201168371.1">
    <property type="nucleotide sequence ID" value="NZ_JAEPWM010000002.1"/>
</dbReference>
<sequence>MRRWLASRHASAMLAWLATLAYGVAALWPHLSDLPQPLRGLRMLADPHLGIPLTLVSAVLALFLSVPGWQSRDRLLVCAGASLAFCAFVAFAVAASAAVPFAFIGAIILRDVRGHRARSSPLWAETQ</sequence>
<feature type="transmembrane region" description="Helical" evidence="1">
    <location>
        <begin position="76"/>
        <end position="109"/>
    </location>
</feature>
<dbReference type="EMBL" id="JAEPWM010000002">
    <property type="protein sequence ID" value="MBK6006116.1"/>
    <property type="molecule type" value="Genomic_DNA"/>
</dbReference>
<keyword evidence="3" id="KW-1185">Reference proteome</keyword>
<accession>A0A934TRD4</accession>
<dbReference type="Proteomes" id="UP000630528">
    <property type="component" value="Unassembled WGS sequence"/>
</dbReference>
<comment type="caution">
    <text evidence="2">The sequence shown here is derived from an EMBL/GenBank/DDBJ whole genome shotgun (WGS) entry which is preliminary data.</text>
</comment>
<keyword evidence="1" id="KW-0472">Membrane</keyword>
<evidence type="ECO:0000256" key="1">
    <source>
        <dbReference type="SAM" id="Phobius"/>
    </source>
</evidence>
<name>A0A934TRD4_9BURK</name>
<feature type="transmembrane region" description="Helical" evidence="1">
    <location>
        <begin position="49"/>
        <end position="69"/>
    </location>
</feature>
<reference evidence="2" key="1">
    <citation type="journal article" date="2012" name="J. Microbiol. Biotechnol.">
        <title>Ramlibacter ginsenosidimutans sp. nov., with ginsenoside-converting activity.</title>
        <authorList>
            <person name="Wang L."/>
            <person name="An D.S."/>
            <person name="Kim S.G."/>
            <person name="Jin F.X."/>
            <person name="Kim S.C."/>
            <person name="Lee S.T."/>
            <person name="Im W.T."/>
        </authorList>
    </citation>
    <scope>NUCLEOTIDE SEQUENCE</scope>
    <source>
        <strain evidence="2">KACC 17527</strain>
    </source>
</reference>
<reference evidence="2" key="2">
    <citation type="submission" date="2021-01" db="EMBL/GenBank/DDBJ databases">
        <authorList>
            <person name="Kang M."/>
        </authorList>
    </citation>
    <scope>NUCLEOTIDE SEQUENCE</scope>
    <source>
        <strain evidence="2">KACC 17527</strain>
    </source>
</reference>
<keyword evidence="1" id="KW-0812">Transmembrane</keyword>
<evidence type="ECO:0000313" key="2">
    <source>
        <dbReference type="EMBL" id="MBK6006116.1"/>
    </source>
</evidence>
<evidence type="ECO:0000313" key="3">
    <source>
        <dbReference type="Proteomes" id="UP000630528"/>
    </source>
</evidence>
<organism evidence="2 3">
    <name type="scientific">Ramlibacter ginsenosidimutans</name>
    <dbReference type="NCBI Taxonomy" id="502333"/>
    <lineage>
        <taxon>Bacteria</taxon>
        <taxon>Pseudomonadati</taxon>
        <taxon>Pseudomonadota</taxon>
        <taxon>Betaproteobacteria</taxon>
        <taxon>Burkholderiales</taxon>
        <taxon>Comamonadaceae</taxon>
        <taxon>Ramlibacter</taxon>
    </lineage>
</organism>
<keyword evidence="1" id="KW-1133">Transmembrane helix</keyword>
<dbReference type="AlphaFoldDB" id="A0A934TRD4"/>
<gene>
    <name evidence="2" type="ORF">JJB11_08405</name>
</gene>